<proteinExistence type="predicted"/>
<dbReference type="Proteomes" id="UP001056120">
    <property type="component" value="Linkage Group LG08"/>
</dbReference>
<gene>
    <name evidence="1" type="ORF">L1987_25415</name>
</gene>
<reference evidence="2" key="1">
    <citation type="journal article" date="2022" name="Mol. Ecol. Resour.">
        <title>The genomes of chicory, endive, great burdock and yacon provide insights into Asteraceae palaeo-polyploidization history and plant inulin production.</title>
        <authorList>
            <person name="Fan W."/>
            <person name="Wang S."/>
            <person name="Wang H."/>
            <person name="Wang A."/>
            <person name="Jiang F."/>
            <person name="Liu H."/>
            <person name="Zhao H."/>
            <person name="Xu D."/>
            <person name="Zhang Y."/>
        </authorList>
    </citation>
    <scope>NUCLEOTIDE SEQUENCE [LARGE SCALE GENOMIC DNA]</scope>
    <source>
        <strain evidence="2">cv. Yunnan</strain>
    </source>
</reference>
<dbReference type="EMBL" id="CM042025">
    <property type="protein sequence ID" value="KAI3809442.1"/>
    <property type="molecule type" value="Genomic_DNA"/>
</dbReference>
<organism evidence="1 2">
    <name type="scientific">Smallanthus sonchifolius</name>
    <dbReference type="NCBI Taxonomy" id="185202"/>
    <lineage>
        <taxon>Eukaryota</taxon>
        <taxon>Viridiplantae</taxon>
        <taxon>Streptophyta</taxon>
        <taxon>Embryophyta</taxon>
        <taxon>Tracheophyta</taxon>
        <taxon>Spermatophyta</taxon>
        <taxon>Magnoliopsida</taxon>
        <taxon>eudicotyledons</taxon>
        <taxon>Gunneridae</taxon>
        <taxon>Pentapetalae</taxon>
        <taxon>asterids</taxon>
        <taxon>campanulids</taxon>
        <taxon>Asterales</taxon>
        <taxon>Asteraceae</taxon>
        <taxon>Asteroideae</taxon>
        <taxon>Heliantheae alliance</taxon>
        <taxon>Millerieae</taxon>
        <taxon>Smallanthus</taxon>
    </lineage>
</organism>
<name>A0ACB9IQU7_9ASTR</name>
<sequence>MEEVRSIGYSLIERKQDEGALHLWLEEDYRYASQYLIAQGIHRSKPATLAIASDLKHMSRPRHATVGSLLFRPPFLHIEQVSPPLLDTLIWEGRVIAHIEAEVRWCVYDGFGFVS</sequence>
<comment type="caution">
    <text evidence="1">The sequence shown here is derived from an EMBL/GenBank/DDBJ whole genome shotgun (WGS) entry which is preliminary data.</text>
</comment>
<protein>
    <submittedName>
        <fullName evidence="1">Uncharacterized protein</fullName>
    </submittedName>
</protein>
<evidence type="ECO:0000313" key="1">
    <source>
        <dbReference type="EMBL" id="KAI3809442.1"/>
    </source>
</evidence>
<accession>A0ACB9IQU7</accession>
<keyword evidence="2" id="KW-1185">Reference proteome</keyword>
<evidence type="ECO:0000313" key="2">
    <source>
        <dbReference type="Proteomes" id="UP001056120"/>
    </source>
</evidence>
<reference evidence="1 2" key="2">
    <citation type="journal article" date="2022" name="Mol. Ecol. Resour.">
        <title>The genomes of chicory, endive, great burdock and yacon provide insights into Asteraceae paleo-polyploidization history and plant inulin production.</title>
        <authorList>
            <person name="Fan W."/>
            <person name="Wang S."/>
            <person name="Wang H."/>
            <person name="Wang A."/>
            <person name="Jiang F."/>
            <person name="Liu H."/>
            <person name="Zhao H."/>
            <person name="Xu D."/>
            <person name="Zhang Y."/>
        </authorList>
    </citation>
    <scope>NUCLEOTIDE SEQUENCE [LARGE SCALE GENOMIC DNA]</scope>
    <source>
        <strain evidence="2">cv. Yunnan</strain>
        <tissue evidence="1">Leaves</tissue>
    </source>
</reference>